<organism evidence="1 2">
    <name type="scientific">candidate division KSB3 bacterium</name>
    <dbReference type="NCBI Taxonomy" id="2044937"/>
    <lineage>
        <taxon>Bacteria</taxon>
        <taxon>candidate division KSB3</taxon>
    </lineage>
</organism>
<evidence type="ECO:0000313" key="1">
    <source>
        <dbReference type="EMBL" id="PIE33467.1"/>
    </source>
</evidence>
<accession>A0A2G6KCS9</accession>
<dbReference type="EMBL" id="PDSK01000098">
    <property type="protein sequence ID" value="PIE33467.1"/>
    <property type="molecule type" value="Genomic_DNA"/>
</dbReference>
<dbReference type="AlphaFoldDB" id="A0A2G6KCS9"/>
<protein>
    <submittedName>
        <fullName evidence="1">Uncharacterized protein</fullName>
    </submittedName>
</protein>
<name>A0A2G6KCS9_9BACT</name>
<comment type="caution">
    <text evidence="1">The sequence shown here is derived from an EMBL/GenBank/DDBJ whole genome shotgun (WGS) entry which is preliminary data.</text>
</comment>
<reference evidence="1 2" key="1">
    <citation type="submission" date="2017-10" db="EMBL/GenBank/DDBJ databases">
        <title>Novel microbial diversity and functional potential in the marine mammal oral microbiome.</title>
        <authorList>
            <person name="Dudek N.K."/>
            <person name="Sun C.L."/>
            <person name="Burstein D."/>
            <person name="Kantor R.S."/>
            <person name="Aliaga Goltsman D.S."/>
            <person name="Bik E.M."/>
            <person name="Thomas B.C."/>
            <person name="Banfield J.F."/>
            <person name="Relman D.A."/>
        </authorList>
    </citation>
    <scope>NUCLEOTIDE SEQUENCE [LARGE SCALE GENOMIC DNA]</scope>
    <source>
        <strain evidence="1">DOLJORAL78_47_16</strain>
    </source>
</reference>
<proteinExistence type="predicted"/>
<sequence>MCVHEEKILPEKTLESITTSISSILPGFFGIEIPNEPVGPFVPEPFTTPALDVNKNQSTVDRIEEKPEVEVLPGDVFSCLVTAINLFGQAVYISLYDELDQYPGCVDGSLTVNDMTVTA</sequence>
<gene>
    <name evidence="1" type="ORF">CSA56_11725</name>
</gene>
<evidence type="ECO:0000313" key="2">
    <source>
        <dbReference type="Proteomes" id="UP000230821"/>
    </source>
</evidence>
<dbReference type="Proteomes" id="UP000230821">
    <property type="component" value="Unassembled WGS sequence"/>
</dbReference>